<reference evidence="1 2" key="1">
    <citation type="submission" date="2016-12" db="EMBL/GenBank/DDBJ databases">
        <title>The draft genome sequence of Actinophytocola xinjiangensis.</title>
        <authorList>
            <person name="Wang W."/>
            <person name="Yuan L."/>
        </authorList>
    </citation>
    <scope>NUCLEOTIDE SEQUENCE [LARGE SCALE GENOMIC DNA]</scope>
    <source>
        <strain evidence="1 2">CGMCC 4.4663</strain>
    </source>
</reference>
<proteinExistence type="predicted"/>
<sequence>MTSPVSPGELKHLTPEPFPDSDAETLRDRAAYVDSIVVLLNPAAATFEIAILATMDTIRTFLGDWTVARDIGIGWAELSTASLTVKETLEDERNNVDFYWDGGAFDAFSNYLEDIFERVVTTSDRMTEIGSRVAEAIMLVHTTYSDVLRFMSSTAANVVNMSSVVEVWELGSALSEFVRTVGDLIADAALVMGGYEENLTQIEITATTFPPLPHQQSSLDNMAKTGGWDVAEATG</sequence>
<dbReference type="RefSeq" id="WP_075132837.1">
    <property type="nucleotide sequence ID" value="NZ_MSIF01000004.1"/>
</dbReference>
<evidence type="ECO:0000313" key="2">
    <source>
        <dbReference type="Proteomes" id="UP000185696"/>
    </source>
</evidence>
<dbReference type="EMBL" id="MSIF01000004">
    <property type="protein sequence ID" value="OLF11602.1"/>
    <property type="molecule type" value="Genomic_DNA"/>
</dbReference>
<dbReference type="OrthoDB" id="3700074at2"/>
<dbReference type="Proteomes" id="UP000185696">
    <property type="component" value="Unassembled WGS sequence"/>
</dbReference>
<comment type="caution">
    <text evidence="1">The sequence shown here is derived from an EMBL/GenBank/DDBJ whole genome shotgun (WGS) entry which is preliminary data.</text>
</comment>
<accession>A0A7Z0WND0</accession>
<dbReference type="AlphaFoldDB" id="A0A7Z0WND0"/>
<keyword evidence="2" id="KW-1185">Reference proteome</keyword>
<protein>
    <submittedName>
        <fullName evidence="1">Uncharacterized protein</fullName>
    </submittedName>
</protein>
<evidence type="ECO:0000313" key="1">
    <source>
        <dbReference type="EMBL" id="OLF11602.1"/>
    </source>
</evidence>
<gene>
    <name evidence="1" type="ORF">BLA60_11690</name>
</gene>
<name>A0A7Z0WND0_9PSEU</name>
<organism evidence="1 2">
    <name type="scientific">Actinophytocola xinjiangensis</name>
    <dbReference type="NCBI Taxonomy" id="485602"/>
    <lineage>
        <taxon>Bacteria</taxon>
        <taxon>Bacillati</taxon>
        <taxon>Actinomycetota</taxon>
        <taxon>Actinomycetes</taxon>
        <taxon>Pseudonocardiales</taxon>
        <taxon>Pseudonocardiaceae</taxon>
    </lineage>
</organism>